<dbReference type="Proteomes" id="UP000240042">
    <property type="component" value="Unassembled WGS sequence"/>
</dbReference>
<keyword evidence="1" id="KW-1133">Transmembrane helix</keyword>
<feature type="transmembrane region" description="Helical" evidence="1">
    <location>
        <begin position="60"/>
        <end position="85"/>
    </location>
</feature>
<keyword evidence="1" id="KW-0472">Membrane</keyword>
<accession>A0A1I1DLP2</accession>
<evidence type="ECO:0000313" key="2">
    <source>
        <dbReference type="EMBL" id="SFB73998.1"/>
    </source>
</evidence>
<feature type="transmembrane region" description="Helical" evidence="1">
    <location>
        <begin position="158"/>
        <end position="180"/>
    </location>
</feature>
<evidence type="ECO:0000313" key="3">
    <source>
        <dbReference type="Proteomes" id="UP000240042"/>
    </source>
</evidence>
<sequence length="188" mass="21560">MKNWWQFLSLSVGFFYAPKKTLNLLTDHFSHNLLLFGFITSLLSRFSFILAKMMQQGAQLYVVFIAMIPYYIASFICFSIILSFVALQGKIINFKEFWGLYFASDIVLLIFLPVVMIDMLFPQFSLDVIFHSIVAVWSGLIKLLVLQKAFNIGFSKTLVLSFLPIILVLSWGIATLITFFSQLSVYFG</sequence>
<dbReference type="STRING" id="34097.SAMN02745150_00512"/>
<evidence type="ECO:0008006" key="4">
    <source>
        <dbReference type="Google" id="ProtNLM"/>
    </source>
</evidence>
<feature type="transmembrane region" description="Helical" evidence="1">
    <location>
        <begin position="128"/>
        <end position="146"/>
    </location>
</feature>
<dbReference type="AlphaFoldDB" id="A0A1I1DLP2"/>
<evidence type="ECO:0000256" key="1">
    <source>
        <dbReference type="SAM" id="Phobius"/>
    </source>
</evidence>
<keyword evidence="3" id="KW-1185">Reference proteome</keyword>
<reference evidence="3" key="1">
    <citation type="submission" date="2016-10" db="EMBL/GenBank/DDBJ databases">
        <authorList>
            <person name="Varghese N."/>
            <person name="Submissions S."/>
        </authorList>
    </citation>
    <scope>NUCLEOTIDE SEQUENCE [LARGE SCALE GENOMIC DNA]</scope>
    <source>
        <strain evidence="3">ATCC 43811</strain>
    </source>
</reference>
<feature type="transmembrane region" description="Helical" evidence="1">
    <location>
        <begin position="33"/>
        <end position="54"/>
    </location>
</feature>
<proteinExistence type="predicted"/>
<dbReference type="RefSeq" id="WP_092318276.1">
    <property type="nucleotide sequence ID" value="NZ_FOKY01000002.1"/>
</dbReference>
<dbReference type="EMBL" id="FOKY01000002">
    <property type="protein sequence ID" value="SFB73998.1"/>
    <property type="molecule type" value="Genomic_DNA"/>
</dbReference>
<keyword evidence="1" id="KW-0812">Transmembrane</keyword>
<name>A0A1I1DLP2_BREAD</name>
<protein>
    <recommendedName>
        <fullName evidence="4">Yip1 domain-containing protein</fullName>
    </recommendedName>
</protein>
<feature type="transmembrane region" description="Helical" evidence="1">
    <location>
        <begin position="97"/>
        <end position="116"/>
    </location>
</feature>
<organism evidence="2 3">
    <name type="scientific">Brevinema andersonii</name>
    <dbReference type="NCBI Taxonomy" id="34097"/>
    <lineage>
        <taxon>Bacteria</taxon>
        <taxon>Pseudomonadati</taxon>
        <taxon>Spirochaetota</taxon>
        <taxon>Spirochaetia</taxon>
        <taxon>Brevinematales</taxon>
        <taxon>Brevinemataceae</taxon>
        <taxon>Brevinema</taxon>
    </lineage>
</organism>
<gene>
    <name evidence="2" type="ORF">SAMN02745150_00512</name>
</gene>